<evidence type="ECO:0000313" key="2">
    <source>
        <dbReference type="EMBL" id="OJG91734.1"/>
    </source>
</evidence>
<evidence type="ECO:0000313" key="4">
    <source>
        <dbReference type="Proteomes" id="UP000183039"/>
    </source>
</evidence>
<evidence type="ECO:0000313" key="1">
    <source>
        <dbReference type="EMBL" id="ALS01041.1"/>
    </source>
</evidence>
<dbReference type="EMBL" id="JXLC01000011">
    <property type="protein sequence ID" value="OJG91734.1"/>
    <property type="molecule type" value="Genomic_DNA"/>
</dbReference>
<dbReference type="KEGG" id="ess:ATZ33_06560"/>
<dbReference type="OrthoDB" id="2240431at2"/>
<proteinExistence type="predicted"/>
<dbReference type="EMBL" id="CP013614">
    <property type="protein sequence ID" value="ALS01041.1"/>
    <property type="molecule type" value="Genomic_DNA"/>
</dbReference>
<keyword evidence="3" id="KW-1185">Reference proteome</keyword>
<dbReference type="AlphaFoldDB" id="A0A0S3K9N4"/>
<reference evidence="1 3" key="2">
    <citation type="submission" date="2015-12" db="EMBL/GenBank/DDBJ databases">
        <authorList>
            <person name="Lauer A."/>
            <person name="Humrighouse B."/>
            <person name="Loparev V."/>
            <person name="Shewmaker P.L."/>
            <person name="Whitney A.M."/>
            <person name="McLaughlin R.W."/>
        </authorList>
    </citation>
    <scope>NUCLEOTIDE SEQUENCE [LARGE SCALE GENOMIC DNA]</scope>
    <source>
        <strain evidence="1 3">LMG 23085</strain>
    </source>
</reference>
<sequence>MSLSKEYQIVVVEHGVSDDTDKVSSIENLTSELHHDKWVPIHEDIIRDSQKSEVNILEGGHYLHHTQAAAAISGQYYLHQINVQLDSISEKLDELIDYHNDERIGLLLTVKERLLKIANKQNVDIHDIGEVRALMKDSLNVYSEYRVRLSRQCDALANFEPKVFFVKDKITALEEKIKEINFTTKIVYEAEQLSIQAELSEIAIRMKLGDKIALIQELTNQMKEHCDSSFNSTIAEFIIDEYRPIVRERYRKFGEKYLLKHPERLEQINNLVSLSELTSMDSNIGELSQKLILEQNKKQEILYLPSEDLVSQRIFVALDE</sequence>
<protein>
    <submittedName>
        <fullName evidence="2">Uncharacterized protein</fullName>
    </submittedName>
</protein>
<dbReference type="Proteomes" id="UP000183039">
    <property type="component" value="Unassembled WGS sequence"/>
</dbReference>
<evidence type="ECO:0000313" key="3">
    <source>
        <dbReference type="Proteomes" id="UP000065511"/>
    </source>
</evidence>
<gene>
    <name evidence="1" type="ORF">ATZ33_06560</name>
    <name evidence="2" type="ORF">RV15_GL000401</name>
</gene>
<accession>A0A0S3K9N4</accession>
<name>A0A0S3K9N4_9ENTE</name>
<dbReference type="Proteomes" id="UP000065511">
    <property type="component" value="Chromosome"/>
</dbReference>
<reference evidence="2 4" key="1">
    <citation type="submission" date="2014-12" db="EMBL/GenBank/DDBJ databases">
        <title>Draft genome sequences of 29 type strains of Enterococci.</title>
        <authorList>
            <person name="Zhong Z."/>
            <person name="Sun Z."/>
            <person name="Liu W."/>
            <person name="Zhang W."/>
            <person name="Zhang H."/>
        </authorList>
    </citation>
    <scope>NUCLEOTIDE SEQUENCE [LARGE SCALE GENOMIC DNA]</scope>
    <source>
        <strain evidence="2 4">DSM 22801</strain>
    </source>
</reference>
<organism evidence="2 4">
    <name type="scientific">Enterococcus silesiacus</name>
    <dbReference type="NCBI Taxonomy" id="332949"/>
    <lineage>
        <taxon>Bacteria</taxon>
        <taxon>Bacillati</taxon>
        <taxon>Bacillota</taxon>
        <taxon>Bacilli</taxon>
        <taxon>Lactobacillales</taxon>
        <taxon>Enterococcaceae</taxon>
        <taxon>Enterococcus</taxon>
    </lineage>
</organism>